<gene>
    <name evidence="3" type="ORF">QM481_18120</name>
</gene>
<dbReference type="InterPro" id="IPR019545">
    <property type="entry name" value="DM13_domain"/>
</dbReference>
<evidence type="ECO:0000313" key="4">
    <source>
        <dbReference type="Proteomes" id="UP001225761"/>
    </source>
</evidence>
<dbReference type="Proteomes" id="UP001225761">
    <property type="component" value="Unassembled WGS sequence"/>
</dbReference>
<keyword evidence="4" id="KW-1185">Reference proteome</keyword>
<comment type="caution">
    <text evidence="3">The sequence shown here is derived from an EMBL/GenBank/DDBJ whole genome shotgun (WGS) entry which is preliminary data.</text>
</comment>
<feature type="signal peptide" evidence="1">
    <location>
        <begin position="1"/>
        <end position="19"/>
    </location>
</feature>
<dbReference type="PROSITE" id="PS51257">
    <property type="entry name" value="PROKAR_LIPOPROTEIN"/>
    <property type="match status" value="1"/>
</dbReference>
<dbReference type="Pfam" id="PF10517">
    <property type="entry name" value="DM13"/>
    <property type="match status" value="1"/>
</dbReference>
<reference evidence="3 4" key="1">
    <citation type="submission" date="2023-05" db="EMBL/GenBank/DDBJ databases">
        <title>Novel species of genus Flectobacillus isolated from stream in China.</title>
        <authorList>
            <person name="Lu H."/>
        </authorList>
    </citation>
    <scope>NUCLEOTIDE SEQUENCE [LARGE SCALE GENOMIC DNA]</scope>
    <source>
        <strain evidence="3 4">LFS242W</strain>
    </source>
</reference>
<name>A0ABT6Z5Q9_9BACT</name>
<evidence type="ECO:0000256" key="1">
    <source>
        <dbReference type="SAM" id="SignalP"/>
    </source>
</evidence>
<dbReference type="PROSITE" id="PS51549">
    <property type="entry name" value="DM13"/>
    <property type="match status" value="1"/>
</dbReference>
<dbReference type="RefSeq" id="WP_283382771.1">
    <property type="nucleotide sequence ID" value="NZ_JASHIE010000013.1"/>
</dbReference>
<evidence type="ECO:0000313" key="3">
    <source>
        <dbReference type="EMBL" id="MDI9876462.1"/>
    </source>
</evidence>
<keyword evidence="1" id="KW-0732">Signal</keyword>
<proteinExistence type="predicted"/>
<protein>
    <submittedName>
        <fullName evidence="3">DM13 domain-containing protein</fullName>
    </submittedName>
</protein>
<feature type="chain" id="PRO_5047334718" evidence="1">
    <location>
        <begin position="20"/>
        <end position="151"/>
    </location>
</feature>
<sequence length="151" mass="16977">MIRYLILWLCVGGWLVACTQEVAPMQQETSSTPQKLDSISTRNLTNNRKLVLIGNFMNAVHQTSGVAKILVDSTQKHYTLVLENFKTDAGPDLRIYLAEDRAVTNFIQVSDKVQHGNIVYEIPKGVDLSKQNHVLIWCKSFSVLFGVAELK</sequence>
<evidence type="ECO:0000259" key="2">
    <source>
        <dbReference type="PROSITE" id="PS51549"/>
    </source>
</evidence>
<feature type="domain" description="DM13" evidence="2">
    <location>
        <begin position="54"/>
        <end position="151"/>
    </location>
</feature>
<dbReference type="EMBL" id="JASHIE010000013">
    <property type="protein sequence ID" value="MDI9876462.1"/>
    <property type="molecule type" value="Genomic_DNA"/>
</dbReference>
<organism evidence="3 4">
    <name type="scientific">Flectobacillus rivi</name>
    <dbReference type="NCBI Taxonomy" id="2984209"/>
    <lineage>
        <taxon>Bacteria</taxon>
        <taxon>Pseudomonadati</taxon>
        <taxon>Bacteroidota</taxon>
        <taxon>Cytophagia</taxon>
        <taxon>Cytophagales</taxon>
        <taxon>Flectobacillaceae</taxon>
        <taxon>Flectobacillus</taxon>
    </lineage>
</organism>
<accession>A0ABT6Z5Q9</accession>